<dbReference type="InterPro" id="IPR034466">
    <property type="entry name" value="Methyltransferase_Class_B"/>
</dbReference>
<dbReference type="InterPro" id="IPR007197">
    <property type="entry name" value="rSAM"/>
</dbReference>
<dbReference type="SFLD" id="SFLDG01082">
    <property type="entry name" value="B12-binding_domain_containing"/>
    <property type="match status" value="1"/>
</dbReference>
<keyword evidence="7" id="KW-0411">Iron-sulfur</keyword>
<evidence type="ECO:0000256" key="5">
    <source>
        <dbReference type="ARBA" id="ARBA00022723"/>
    </source>
</evidence>
<protein>
    <submittedName>
        <fullName evidence="10">Fe-S oxidoreductase</fullName>
    </submittedName>
</protein>
<evidence type="ECO:0000256" key="7">
    <source>
        <dbReference type="ARBA" id="ARBA00023014"/>
    </source>
</evidence>
<dbReference type="GO" id="GO:0003824">
    <property type="term" value="F:catalytic activity"/>
    <property type="evidence" value="ECO:0007669"/>
    <property type="project" value="InterPro"/>
</dbReference>
<evidence type="ECO:0000313" key="11">
    <source>
        <dbReference type="Proteomes" id="UP000001685"/>
    </source>
</evidence>
<dbReference type="InterPro" id="IPR051198">
    <property type="entry name" value="BchE-like"/>
</dbReference>
<dbReference type="KEGG" id="sgr:SGR_573"/>
<dbReference type="EMBL" id="AP009493">
    <property type="protein sequence ID" value="BAG17402.1"/>
    <property type="molecule type" value="Genomic_DNA"/>
</dbReference>
<dbReference type="InterPro" id="IPR006158">
    <property type="entry name" value="Cobalamin-bd"/>
</dbReference>
<dbReference type="Pfam" id="PF04055">
    <property type="entry name" value="Radical_SAM"/>
    <property type="match status" value="1"/>
</dbReference>
<dbReference type="AlphaFoldDB" id="B1VRI4"/>
<dbReference type="PROSITE" id="PS51918">
    <property type="entry name" value="RADICAL_SAM"/>
    <property type="match status" value="1"/>
</dbReference>
<dbReference type="PROSITE" id="PS51332">
    <property type="entry name" value="B12_BINDING"/>
    <property type="match status" value="1"/>
</dbReference>
<keyword evidence="2" id="KW-0489">Methyltransferase</keyword>
<evidence type="ECO:0000256" key="4">
    <source>
        <dbReference type="ARBA" id="ARBA00022691"/>
    </source>
</evidence>
<evidence type="ECO:0000256" key="6">
    <source>
        <dbReference type="ARBA" id="ARBA00023004"/>
    </source>
</evidence>
<gene>
    <name evidence="10" type="ordered locus">SGR_573</name>
</gene>
<dbReference type="eggNOG" id="COG1032">
    <property type="taxonomic scope" value="Bacteria"/>
</dbReference>
<reference evidence="11" key="1">
    <citation type="journal article" date="2008" name="J. Bacteriol.">
        <title>Genome sequence of the streptomycin-producing microorganism Streptomyces griseus IFO 13350.</title>
        <authorList>
            <person name="Ohnishi Y."/>
            <person name="Ishikawa J."/>
            <person name="Hara H."/>
            <person name="Suzuki H."/>
            <person name="Ikenoya M."/>
            <person name="Ikeda H."/>
            <person name="Yamashita A."/>
            <person name="Hattori M."/>
            <person name="Horinouchi S."/>
        </authorList>
    </citation>
    <scope>NUCLEOTIDE SEQUENCE [LARGE SCALE GENOMIC DNA]</scope>
    <source>
        <strain evidence="11">JCM 4626 / NBRC 13350</strain>
    </source>
</reference>
<evidence type="ECO:0000256" key="2">
    <source>
        <dbReference type="ARBA" id="ARBA00022603"/>
    </source>
</evidence>
<evidence type="ECO:0000256" key="1">
    <source>
        <dbReference type="ARBA" id="ARBA00001966"/>
    </source>
</evidence>
<dbReference type="SFLD" id="SFLDG01123">
    <property type="entry name" value="methyltransferase_(Class_B)"/>
    <property type="match status" value="1"/>
</dbReference>
<name>B1VRI4_STRGG</name>
<dbReference type="CDD" id="cd01335">
    <property type="entry name" value="Radical_SAM"/>
    <property type="match status" value="1"/>
</dbReference>
<keyword evidence="3" id="KW-0808">Transferase</keyword>
<accession>B1VRI4</accession>
<dbReference type="GO" id="GO:0051539">
    <property type="term" value="F:4 iron, 4 sulfur cluster binding"/>
    <property type="evidence" value="ECO:0007669"/>
    <property type="project" value="UniProtKB-KW"/>
</dbReference>
<dbReference type="PANTHER" id="PTHR43409">
    <property type="entry name" value="ANAEROBIC MAGNESIUM-PROTOPORPHYRIN IX MONOMETHYL ESTER CYCLASE-RELATED"/>
    <property type="match status" value="1"/>
</dbReference>
<dbReference type="GO" id="GO:0046872">
    <property type="term" value="F:metal ion binding"/>
    <property type="evidence" value="ECO:0007669"/>
    <property type="project" value="UniProtKB-KW"/>
</dbReference>
<dbReference type="SFLD" id="SFLDS00029">
    <property type="entry name" value="Radical_SAM"/>
    <property type="match status" value="1"/>
</dbReference>
<dbReference type="PATRIC" id="fig|455632.4.peg.555"/>
<keyword evidence="5" id="KW-0479">Metal-binding</keyword>
<dbReference type="PANTHER" id="PTHR43409:SF7">
    <property type="entry name" value="BLL1977 PROTEIN"/>
    <property type="match status" value="1"/>
</dbReference>
<proteinExistence type="predicted"/>
<dbReference type="InterPro" id="IPR023404">
    <property type="entry name" value="rSAM_horseshoe"/>
</dbReference>
<evidence type="ECO:0000313" key="10">
    <source>
        <dbReference type="EMBL" id="BAG17402.1"/>
    </source>
</evidence>
<keyword evidence="6" id="KW-0408">Iron</keyword>
<dbReference type="InterPro" id="IPR058240">
    <property type="entry name" value="rSAM_sf"/>
</dbReference>
<dbReference type="SUPFAM" id="SSF102114">
    <property type="entry name" value="Radical SAM enzymes"/>
    <property type="match status" value="1"/>
</dbReference>
<comment type="cofactor">
    <cofactor evidence="1">
        <name>[4Fe-4S] cluster</name>
        <dbReference type="ChEBI" id="CHEBI:49883"/>
    </cofactor>
</comment>
<organism evidence="10 11">
    <name type="scientific">Streptomyces griseus subsp. griseus (strain JCM 4626 / CBS 651.72 / NBRC 13350 / KCC S-0626 / ISP 5235)</name>
    <dbReference type="NCBI Taxonomy" id="455632"/>
    <lineage>
        <taxon>Bacteria</taxon>
        <taxon>Bacillati</taxon>
        <taxon>Actinomycetota</taxon>
        <taxon>Actinomycetes</taxon>
        <taxon>Kitasatosporales</taxon>
        <taxon>Streptomycetaceae</taxon>
        <taxon>Streptomyces</taxon>
    </lineage>
</organism>
<dbReference type="InterPro" id="IPR006638">
    <property type="entry name" value="Elp3/MiaA/NifB-like_rSAM"/>
</dbReference>
<evidence type="ECO:0000256" key="3">
    <source>
        <dbReference type="ARBA" id="ARBA00022679"/>
    </source>
</evidence>
<feature type="domain" description="Radical SAM core" evidence="9">
    <location>
        <begin position="205"/>
        <end position="433"/>
    </location>
</feature>
<sequence>MSTVPVAQRKDFWRNFDIQYHATHPGLRHMKNNMWELPHWMHWLGGVLVEHGYDDLQVVDLYTEPNAFSEPGRLAGEVVEAAARAHPADVYLFSPMTVNLYYAYAISDVVKRVHPGAVVVYGGVAATPLAHEVARHPSVDYVVVDRGERALPALLDALAGGGDVADVGNLVYRREGGATARTSRRYPDLMPADIPFPKVDLFPPGTGEDIRYLRQVYALGCPYKCTFCTIQTIGRRPEYFPLDRVIKEIRAYQKHYGDHHSIYWGDETFTLHPEYTLELLEALEQAGDIRYDCQTRLNCLTDDRILRKLKSSGCQWVEIGLETGFQESHETHKHHMKLDAVRDTLKRVRDAGLAACSFTVNGFPDQSPDDMRRSIDWVCRLLDEDLLQATYLFGLVPYPGSAMFEHPERFGMKLLHRDFRLYHEDLPPVFATEKADPDQVYEVFLEGLDLFARAMDKPPYFGDAPPPSTADEYGTFWADPHV</sequence>
<dbReference type="Gene3D" id="3.40.50.280">
    <property type="entry name" value="Cobalamin-binding domain"/>
    <property type="match status" value="1"/>
</dbReference>
<dbReference type="HOGENOM" id="CLU_566094_0_0_11"/>
<dbReference type="Pfam" id="PF02310">
    <property type="entry name" value="B12-binding"/>
    <property type="match status" value="1"/>
</dbReference>
<keyword evidence="4" id="KW-0949">S-adenosyl-L-methionine</keyword>
<dbReference type="Gene3D" id="3.80.30.20">
    <property type="entry name" value="tm_1862 like domain"/>
    <property type="match status" value="1"/>
</dbReference>
<dbReference type="Proteomes" id="UP000001685">
    <property type="component" value="Chromosome"/>
</dbReference>
<evidence type="ECO:0000259" key="8">
    <source>
        <dbReference type="PROSITE" id="PS51332"/>
    </source>
</evidence>
<feature type="domain" description="B12-binding" evidence="8">
    <location>
        <begin position="22"/>
        <end position="165"/>
    </location>
</feature>
<dbReference type="GO" id="GO:0031419">
    <property type="term" value="F:cobalamin binding"/>
    <property type="evidence" value="ECO:0007669"/>
    <property type="project" value="InterPro"/>
</dbReference>
<evidence type="ECO:0000259" key="9">
    <source>
        <dbReference type="PROSITE" id="PS51918"/>
    </source>
</evidence>
<dbReference type="SMART" id="SM00729">
    <property type="entry name" value="Elp3"/>
    <property type="match status" value="1"/>
</dbReference>